<feature type="compositionally biased region" description="Acidic residues" evidence="7">
    <location>
        <begin position="106"/>
        <end position="167"/>
    </location>
</feature>
<comment type="caution">
    <text evidence="9">The sequence shown here is derived from an EMBL/GenBank/DDBJ whole genome shotgun (WGS) entry which is preliminary data.</text>
</comment>
<dbReference type="OrthoDB" id="401223at2"/>
<dbReference type="GO" id="GO:0000428">
    <property type="term" value="C:DNA-directed RNA polymerase complex"/>
    <property type="evidence" value="ECO:0007669"/>
    <property type="project" value="UniProtKB-KW"/>
</dbReference>
<dbReference type="Pfam" id="PF05066">
    <property type="entry name" value="HARE-HTH"/>
    <property type="match status" value="1"/>
</dbReference>
<dbReference type="GO" id="GO:0006355">
    <property type="term" value="P:regulation of DNA-templated transcription"/>
    <property type="evidence" value="ECO:0007669"/>
    <property type="project" value="UniProtKB-UniRule"/>
</dbReference>
<evidence type="ECO:0000256" key="3">
    <source>
        <dbReference type="ARBA" id="ARBA00022679"/>
    </source>
</evidence>
<dbReference type="InterPro" id="IPR029757">
    <property type="entry name" value="RpoE"/>
</dbReference>
<dbReference type="InterPro" id="IPR038087">
    <property type="entry name" value="RNAP_delta_N_dom_sf"/>
</dbReference>
<dbReference type="PROSITE" id="PS51913">
    <property type="entry name" value="HTH_HARE"/>
    <property type="match status" value="1"/>
</dbReference>
<feature type="domain" description="HTH HARE-type" evidence="8">
    <location>
        <begin position="14"/>
        <end position="81"/>
    </location>
</feature>
<proteinExistence type="inferred from homology"/>
<evidence type="ECO:0000256" key="4">
    <source>
        <dbReference type="ARBA" id="ARBA00022695"/>
    </source>
</evidence>
<dbReference type="AlphaFoldDB" id="W4QGN6"/>
<evidence type="ECO:0000256" key="5">
    <source>
        <dbReference type="ARBA" id="ARBA00023163"/>
    </source>
</evidence>
<name>W4QGN6_9BACI</name>
<dbReference type="Proteomes" id="UP000018895">
    <property type="component" value="Unassembled WGS sequence"/>
</dbReference>
<reference evidence="9" key="1">
    <citation type="journal article" date="2014" name="Genome Announc.">
        <title>Draft Genome Sequences of Three Alkaliphilic Bacillus Strains, Bacillus wakoensis JCM 9140T, Bacillus akibai JCM 9157T, and Bacillus hemicellulosilyticus JCM 9152T.</title>
        <authorList>
            <person name="Yuki M."/>
            <person name="Oshima K."/>
            <person name="Suda W."/>
            <person name="Oshida Y."/>
            <person name="Kitamura K."/>
            <person name="Iida T."/>
            <person name="Hattori M."/>
            <person name="Ohkuma M."/>
        </authorList>
    </citation>
    <scope>NUCLEOTIDE SEQUENCE [LARGE SCALE GENOMIC DNA]</scope>
    <source>
        <strain evidence="9">JCM 9152</strain>
    </source>
</reference>
<comment type="subunit">
    <text evidence="6">RNAP is composed of a core of 2 alpha, a beta and a beta' subunits. The core is associated with a delta subunit and one of several sigma factors.</text>
</comment>
<evidence type="ECO:0000256" key="1">
    <source>
        <dbReference type="ARBA" id="ARBA00009828"/>
    </source>
</evidence>
<dbReference type="STRING" id="1236971.JCM9152_2732"/>
<dbReference type="EMBL" id="BAUU01000018">
    <property type="protein sequence ID" value="GAE31275.1"/>
    <property type="molecule type" value="Genomic_DNA"/>
</dbReference>
<dbReference type="RefSeq" id="WP_035344650.1">
    <property type="nucleotide sequence ID" value="NZ_BAUU01000018.1"/>
</dbReference>
<protein>
    <recommendedName>
        <fullName evidence="6">Probable DNA-directed RNA polymerase subunit delta</fullName>
    </recommendedName>
    <alternativeName>
        <fullName evidence="6">RNAP delta factor</fullName>
    </alternativeName>
</protein>
<comment type="function">
    <text evidence="6">Participates in both the initiation and recycling phases of transcription. In the presence of the delta subunit, RNAP displays an increased specificity of transcription, a decreased affinity for nucleic acids, and an increased efficiency of RNA synthesis because of enhanced recycling.</text>
</comment>
<dbReference type="GO" id="GO:0006351">
    <property type="term" value="P:DNA-templated transcription"/>
    <property type="evidence" value="ECO:0007669"/>
    <property type="project" value="InterPro"/>
</dbReference>
<gene>
    <name evidence="6" type="primary">rpoE</name>
    <name evidence="9" type="ORF">JCM9152_2732</name>
</gene>
<evidence type="ECO:0000256" key="2">
    <source>
        <dbReference type="ARBA" id="ARBA00022478"/>
    </source>
</evidence>
<feature type="region of interest" description="Disordered" evidence="7">
    <location>
        <begin position="89"/>
        <end position="167"/>
    </location>
</feature>
<organism evidence="9 10">
    <name type="scientific">Halalkalibacter hemicellulosilyticusJCM 9152</name>
    <dbReference type="NCBI Taxonomy" id="1236971"/>
    <lineage>
        <taxon>Bacteria</taxon>
        <taxon>Bacillati</taxon>
        <taxon>Bacillota</taxon>
        <taxon>Bacilli</taxon>
        <taxon>Bacillales</taxon>
        <taxon>Bacillaceae</taxon>
        <taxon>Halalkalibacter</taxon>
    </lineage>
</organism>
<accession>W4QGN6</accession>
<evidence type="ECO:0000256" key="6">
    <source>
        <dbReference type="HAMAP-Rule" id="MF_00357"/>
    </source>
</evidence>
<keyword evidence="10" id="KW-1185">Reference proteome</keyword>
<sequence>MMGLELSKDEVMEHSMVEVAYEIMKKGRKPYDYYDLMDEVAKVKGMNEEQVAERIANLYTDLNIDGRFHSLGDNTWGLKSWYALEQAEEEITTPVKPKKKSKATADLDDDFDDYEDEYEDLEDELDEIAMEDDADKDEESDEYSDGVEDLDEDEDDSDQFDEEDDLN</sequence>
<keyword evidence="4 6" id="KW-0548">Nucleotidyltransferase</keyword>
<dbReference type="HAMAP" id="MF_00357">
    <property type="entry name" value="RNApol_bact_RpoE"/>
    <property type="match status" value="1"/>
</dbReference>
<evidence type="ECO:0000313" key="10">
    <source>
        <dbReference type="Proteomes" id="UP000018895"/>
    </source>
</evidence>
<evidence type="ECO:0000259" key="8">
    <source>
        <dbReference type="PROSITE" id="PS51913"/>
    </source>
</evidence>
<keyword evidence="3 6" id="KW-0808">Transferase</keyword>
<dbReference type="Gene3D" id="1.10.10.1250">
    <property type="entry name" value="RNA polymerase, subunit delta, N-terminal domain"/>
    <property type="match status" value="1"/>
</dbReference>
<keyword evidence="5 6" id="KW-0804">Transcription</keyword>
<dbReference type="GO" id="GO:0003899">
    <property type="term" value="F:DNA-directed RNA polymerase activity"/>
    <property type="evidence" value="ECO:0007669"/>
    <property type="project" value="UniProtKB-UniRule"/>
</dbReference>
<comment type="similarity">
    <text evidence="1 6">Belongs to the RpoE family.</text>
</comment>
<evidence type="ECO:0000313" key="9">
    <source>
        <dbReference type="EMBL" id="GAE31275.1"/>
    </source>
</evidence>
<dbReference type="NCBIfam" id="TIGR04567">
    <property type="entry name" value="RNAP_delt_lowGC"/>
    <property type="match status" value="1"/>
</dbReference>
<keyword evidence="2 6" id="KW-0240">DNA-directed RNA polymerase</keyword>
<dbReference type="InterPro" id="IPR007759">
    <property type="entry name" value="Asxl_HARE-HTH"/>
</dbReference>
<evidence type="ECO:0000256" key="7">
    <source>
        <dbReference type="SAM" id="MobiDB-lite"/>
    </source>
</evidence>